<feature type="region of interest" description="Disordered" evidence="1">
    <location>
        <begin position="66"/>
        <end position="88"/>
    </location>
</feature>
<name>A0A6P4BCI5_ARADU</name>
<proteinExistence type="predicted"/>
<evidence type="ECO:0000313" key="2">
    <source>
        <dbReference type="Proteomes" id="UP000515211"/>
    </source>
</evidence>
<protein>
    <submittedName>
        <fullName evidence="3">Uncharacterized protein LOC107461566</fullName>
    </submittedName>
</protein>
<dbReference type="PANTHER" id="PTHR33240:SF15">
    <property type="entry name" value="GAG-PRO-LIKE PROTEIN"/>
    <property type="match status" value="1"/>
</dbReference>
<sequence>MTRFTKIAMSIPDLHPEVELHAIKSGLRPGKFQETIAVAKPKTIAEFREKDKGQIDIEELRQALKVEKPHHRDDDKTRDSKKNFKPMPRYETYTKFNTKSDDIIKEILNSKLIKPPRKSSNYPDSKGTDRSKYCSFHQKHGHNTDNCVIAKDLLERLARQGHLDKYISGHMQRRAPTSGDQSSVTQHGRDRDRLNNSHPELPTRTINCISEGFAGGGATSSARKRSYRAILSINADQSQQQPLPTSPQITFQTADHDNSVANLDDPVVISLQLGDLLVKKVLLDQGSSADVLFYSTFQKMKLSSNVIQPSTGDLVGFSGERVPVMGSVWLQTTLGKFPSSKTSGIQYLVVDCFSPYNLILGRPFLNRFSAIVSIIHLCVKFPLQDNTIATIHNDAREARECYNNSLKRPNRNTKAQVHNINNMNNQHMLADLDPRAGTLERPTPTEDLDKSISQKTQTNSHTSAQHYPQKKKRHSKHS</sequence>
<dbReference type="KEGG" id="adu:107461566"/>
<dbReference type="RefSeq" id="XP_015935572.1">
    <property type="nucleotide sequence ID" value="XM_016080086.1"/>
</dbReference>
<feature type="compositionally biased region" description="Basic and acidic residues" evidence="1">
    <location>
        <begin position="66"/>
        <end position="82"/>
    </location>
</feature>
<keyword evidence="2" id="KW-1185">Reference proteome</keyword>
<dbReference type="AlphaFoldDB" id="A0A6P4BCI5"/>
<dbReference type="GeneID" id="107461566"/>
<evidence type="ECO:0000256" key="1">
    <source>
        <dbReference type="SAM" id="MobiDB-lite"/>
    </source>
</evidence>
<reference evidence="2" key="1">
    <citation type="journal article" date="2016" name="Nat. Genet.">
        <title>The genome sequences of Arachis duranensis and Arachis ipaensis, the diploid ancestors of cultivated peanut.</title>
        <authorList>
            <person name="Bertioli D.J."/>
            <person name="Cannon S.B."/>
            <person name="Froenicke L."/>
            <person name="Huang G."/>
            <person name="Farmer A.D."/>
            <person name="Cannon E.K."/>
            <person name="Liu X."/>
            <person name="Gao D."/>
            <person name="Clevenger J."/>
            <person name="Dash S."/>
            <person name="Ren L."/>
            <person name="Moretzsohn M.C."/>
            <person name="Shirasawa K."/>
            <person name="Huang W."/>
            <person name="Vidigal B."/>
            <person name="Abernathy B."/>
            <person name="Chu Y."/>
            <person name="Niederhuth C.E."/>
            <person name="Umale P."/>
            <person name="Araujo A.C."/>
            <person name="Kozik A."/>
            <person name="Kim K.D."/>
            <person name="Burow M.D."/>
            <person name="Varshney R.K."/>
            <person name="Wang X."/>
            <person name="Zhang X."/>
            <person name="Barkley N."/>
            <person name="Guimaraes P.M."/>
            <person name="Isobe S."/>
            <person name="Guo B."/>
            <person name="Liao B."/>
            <person name="Stalker H.T."/>
            <person name="Schmitz R.J."/>
            <person name="Scheffler B.E."/>
            <person name="Leal-Bertioli S.C."/>
            <person name="Xun X."/>
            <person name="Jackson S.A."/>
            <person name="Michelmore R."/>
            <person name="Ozias-Akins P."/>
        </authorList>
    </citation>
    <scope>NUCLEOTIDE SEQUENCE [LARGE SCALE GENOMIC DNA]</scope>
    <source>
        <strain evidence="2">cv. V14167</strain>
    </source>
</reference>
<gene>
    <name evidence="3" type="primary">LOC107461566</name>
</gene>
<feature type="region of interest" description="Disordered" evidence="1">
    <location>
        <begin position="170"/>
        <end position="203"/>
    </location>
</feature>
<organism evidence="2 3">
    <name type="scientific">Arachis duranensis</name>
    <name type="common">Wild peanut</name>
    <dbReference type="NCBI Taxonomy" id="130453"/>
    <lineage>
        <taxon>Eukaryota</taxon>
        <taxon>Viridiplantae</taxon>
        <taxon>Streptophyta</taxon>
        <taxon>Embryophyta</taxon>
        <taxon>Tracheophyta</taxon>
        <taxon>Spermatophyta</taxon>
        <taxon>Magnoliopsida</taxon>
        <taxon>eudicotyledons</taxon>
        <taxon>Gunneridae</taxon>
        <taxon>Pentapetalae</taxon>
        <taxon>rosids</taxon>
        <taxon>fabids</taxon>
        <taxon>Fabales</taxon>
        <taxon>Fabaceae</taxon>
        <taxon>Papilionoideae</taxon>
        <taxon>50 kb inversion clade</taxon>
        <taxon>dalbergioids sensu lato</taxon>
        <taxon>Dalbergieae</taxon>
        <taxon>Pterocarpus clade</taxon>
        <taxon>Arachis</taxon>
    </lineage>
</organism>
<dbReference type="InterPro" id="IPR021109">
    <property type="entry name" value="Peptidase_aspartic_dom_sf"/>
</dbReference>
<dbReference type="Gene3D" id="2.40.70.10">
    <property type="entry name" value="Acid Proteases"/>
    <property type="match status" value="1"/>
</dbReference>
<feature type="compositionally biased region" description="Polar residues" evidence="1">
    <location>
        <begin position="453"/>
        <end position="466"/>
    </location>
</feature>
<dbReference type="CDD" id="cd00303">
    <property type="entry name" value="retropepsin_like"/>
    <property type="match status" value="1"/>
</dbReference>
<dbReference type="Proteomes" id="UP000515211">
    <property type="component" value="Chromosome 8"/>
</dbReference>
<feature type="compositionally biased region" description="Basic and acidic residues" evidence="1">
    <location>
        <begin position="443"/>
        <end position="452"/>
    </location>
</feature>
<feature type="compositionally biased region" description="Basic residues" evidence="1">
    <location>
        <begin position="468"/>
        <end position="478"/>
    </location>
</feature>
<feature type="region of interest" description="Disordered" evidence="1">
    <location>
        <begin position="435"/>
        <end position="478"/>
    </location>
</feature>
<accession>A0A6P4BCI5</accession>
<dbReference type="PANTHER" id="PTHR33240">
    <property type="entry name" value="OS08G0508500 PROTEIN"/>
    <property type="match status" value="1"/>
</dbReference>
<reference evidence="3" key="2">
    <citation type="submission" date="2025-08" db="UniProtKB">
        <authorList>
            <consortium name="RefSeq"/>
        </authorList>
    </citation>
    <scope>IDENTIFICATION</scope>
    <source>
        <tissue evidence="3">Whole plant</tissue>
    </source>
</reference>
<evidence type="ECO:0000313" key="3">
    <source>
        <dbReference type="RefSeq" id="XP_015935572.1"/>
    </source>
</evidence>